<keyword evidence="5 7" id="KW-0040">ANK repeat</keyword>
<feature type="compositionally biased region" description="Low complexity" evidence="9">
    <location>
        <begin position="30"/>
        <end position="58"/>
    </location>
</feature>
<dbReference type="SMART" id="SM00248">
    <property type="entry name" value="ANK"/>
    <property type="match status" value="5"/>
</dbReference>
<dbReference type="EC" id="2.3.1.225" evidence="8"/>
<name>A0A0V0QLD6_PSEPJ</name>
<feature type="transmembrane region" description="Helical" evidence="8">
    <location>
        <begin position="539"/>
        <end position="561"/>
    </location>
</feature>
<feature type="transmembrane region" description="Helical" evidence="8">
    <location>
        <begin position="344"/>
        <end position="361"/>
    </location>
</feature>
<keyword evidence="3" id="KW-0677">Repeat</keyword>
<dbReference type="GO" id="GO:0019706">
    <property type="term" value="F:protein-cysteine S-palmitoyltransferase activity"/>
    <property type="evidence" value="ECO:0007669"/>
    <property type="project" value="UniProtKB-EC"/>
</dbReference>
<feature type="transmembrane region" description="Helical" evidence="8">
    <location>
        <begin position="484"/>
        <end position="514"/>
    </location>
</feature>
<dbReference type="PANTHER" id="PTHR24161">
    <property type="entry name" value="ANK_REP_REGION DOMAIN-CONTAINING PROTEIN-RELATED"/>
    <property type="match status" value="1"/>
</dbReference>
<dbReference type="PROSITE" id="PS50297">
    <property type="entry name" value="ANK_REP_REGION"/>
    <property type="match status" value="1"/>
</dbReference>
<dbReference type="Pfam" id="PF12796">
    <property type="entry name" value="Ank_2"/>
    <property type="match status" value="1"/>
</dbReference>
<evidence type="ECO:0000259" key="10">
    <source>
        <dbReference type="Pfam" id="PF01529"/>
    </source>
</evidence>
<evidence type="ECO:0000256" key="5">
    <source>
        <dbReference type="ARBA" id="ARBA00023043"/>
    </source>
</evidence>
<keyword evidence="12" id="KW-1185">Reference proteome</keyword>
<dbReference type="OrthoDB" id="331948at2759"/>
<dbReference type="InterPro" id="IPR001594">
    <property type="entry name" value="Palmitoyltrfase_DHHC"/>
</dbReference>
<comment type="similarity">
    <text evidence="8">Belongs to the DHHC palmitoyltransferase family.</text>
</comment>
<feature type="compositionally biased region" description="Polar residues" evidence="9">
    <location>
        <begin position="1"/>
        <end position="29"/>
    </location>
</feature>
<protein>
    <recommendedName>
        <fullName evidence="8">Palmitoyltransferase</fullName>
        <ecNumber evidence="8">2.3.1.225</ecNumber>
    </recommendedName>
</protein>
<proteinExistence type="inferred from homology"/>
<evidence type="ECO:0000313" key="12">
    <source>
        <dbReference type="Proteomes" id="UP000054937"/>
    </source>
</evidence>
<dbReference type="Proteomes" id="UP000054937">
    <property type="component" value="Unassembled WGS sequence"/>
</dbReference>
<keyword evidence="4 8" id="KW-1133">Transmembrane helix</keyword>
<organism evidence="11 12">
    <name type="scientific">Pseudocohnilembus persalinus</name>
    <name type="common">Ciliate</name>
    <dbReference type="NCBI Taxonomy" id="266149"/>
    <lineage>
        <taxon>Eukaryota</taxon>
        <taxon>Sar</taxon>
        <taxon>Alveolata</taxon>
        <taxon>Ciliophora</taxon>
        <taxon>Intramacronucleata</taxon>
        <taxon>Oligohymenophorea</taxon>
        <taxon>Scuticociliatia</taxon>
        <taxon>Philasterida</taxon>
        <taxon>Pseudocohnilembidae</taxon>
        <taxon>Pseudocohnilembus</taxon>
    </lineage>
</organism>
<evidence type="ECO:0000256" key="9">
    <source>
        <dbReference type="SAM" id="MobiDB-lite"/>
    </source>
</evidence>
<comment type="catalytic activity">
    <reaction evidence="8">
        <text>L-cysteinyl-[protein] + hexadecanoyl-CoA = S-hexadecanoyl-L-cysteinyl-[protein] + CoA</text>
        <dbReference type="Rhea" id="RHEA:36683"/>
        <dbReference type="Rhea" id="RHEA-COMP:10131"/>
        <dbReference type="Rhea" id="RHEA-COMP:11032"/>
        <dbReference type="ChEBI" id="CHEBI:29950"/>
        <dbReference type="ChEBI" id="CHEBI:57287"/>
        <dbReference type="ChEBI" id="CHEBI:57379"/>
        <dbReference type="ChEBI" id="CHEBI:74151"/>
        <dbReference type="EC" id="2.3.1.225"/>
    </reaction>
</comment>
<comment type="domain">
    <text evidence="8">The DHHC domain is required for palmitoyltransferase activity.</text>
</comment>
<dbReference type="InterPro" id="IPR036770">
    <property type="entry name" value="Ankyrin_rpt-contain_sf"/>
</dbReference>
<feature type="repeat" description="ANK" evidence="7">
    <location>
        <begin position="264"/>
        <end position="296"/>
    </location>
</feature>
<evidence type="ECO:0000256" key="1">
    <source>
        <dbReference type="ARBA" id="ARBA00004141"/>
    </source>
</evidence>
<dbReference type="PROSITE" id="PS50216">
    <property type="entry name" value="DHHC"/>
    <property type="match status" value="1"/>
</dbReference>
<dbReference type="EMBL" id="LDAU01000144">
    <property type="protein sequence ID" value="KRX03161.1"/>
    <property type="molecule type" value="Genomic_DNA"/>
</dbReference>
<sequence length="677" mass="79281">MSYPYNNNNDQESNIQSSQTPNIESEVTNPLQSDPSSSQPQNYISSSSQDRTYSSNSNSNLYTSSFRSKIQGSEHFYSLLEGALFNNFQEIQQILGPDSEVDIKQCSDSNGNNLLHRAITVKNPDMVNFFIKYAYNYEKKLVENEQLIIDKLKPWINQHNKQELHTPVHLAAFLGQLEILQILDKYKADFKCQNIKKQGPLHLAVYGEQPKSIVYLLDRKDIDINQVDDKQSTALHWACYKGFENEVNYLVSYEDLDLNIKDESGYTPLHLAVMSGYSRIVKKLLIRGSNREAKNYNKETPMDIAEQNNFQNIKKMLKLKPFSFNEYCNIQPAFKPVKYRIRQVLMFLFMYWLGLLIYVYFEFPYFGKKYYWAGIVMAGSTFFAMLFFVIVWIKNPGYLKSKKNLRNTENLLQLLEQSQPSQICPDCFIIKPERSRHCEICKSCVMVYDHHCPWINNCVGAKNHLQNQKQQSYLQYNKNSNLYFFLYFSFFMLFIISIWINLAIMVVFMILTFIEGYPEENPYFPWFNKHKPEGWEKDVVFGLLLAFTLLFEIPLTFLIAVQINNVLMNKTTFERFNHHVLQQQNQTSISNNEQSQFDTASQSLISNQDSQFQQTFNDQNQYQTLEVERECSNCTIMCFRNKKNPEYTYMREFSRISNGSNVKSVGLENSIINKGSE</sequence>
<accession>A0A0V0QLD6</accession>
<evidence type="ECO:0000256" key="4">
    <source>
        <dbReference type="ARBA" id="ARBA00022989"/>
    </source>
</evidence>
<dbReference type="AlphaFoldDB" id="A0A0V0QLD6"/>
<feature type="repeat" description="ANK" evidence="7">
    <location>
        <begin position="163"/>
        <end position="195"/>
    </location>
</feature>
<comment type="subcellular location">
    <subcellularLocation>
        <location evidence="1">Membrane</location>
        <topology evidence="1">Multi-pass membrane protein</topology>
    </subcellularLocation>
</comment>
<evidence type="ECO:0000313" key="11">
    <source>
        <dbReference type="EMBL" id="KRX03161.1"/>
    </source>
</evidence>
<feature type="region of interest" description="Disordered" evidence="9">
    <location>
        <begin position="1"/>
        <end position="58"/>
    </location>
</feature>
<evidence type="ECO:0000256" key="6">
    <source>
        <dbReference type="ARBA" id="ARBA00023136"/>
    </source>
</evidence>
<evidence type="ECO:0000256" key="2">
    <source>
        <dbReference type="ARBA" id="ARBA00022692"/>
    </source>
</evidence>
<comment type="caution">
    <text evidence="11">The sequence shown here is derived from an EMBL/GenBank/DDBJ whole genome shotgun (WGS) entry which is preliminary data.</text>
</comment>
<evidence type="ECO:0000256" key="8">
    <source>
        <dbReference type="RuleBase" id="RU079119"/>
    </source>
</evidence>
<dbReference type="PROSITE" id="PS50088">
    <property type="entry name" value="ANK_REPEAT"/>
    <property type="match status" value="2"/>
</dbReference>
<dbReference type="Gene3D" id="1.25.40.20">
    <property type="entry name" value="Ankyrin repeat-containing domain"/>
    <property type="match status" value="2"/>
</dbReference>
<dbReference type="Pfam" id="PF01529">
    <property type="entry name" value="DHHC"/>
    <property type="match status" value="1"/>
</dbReference>
<dbReference type="InterPro" id="IPR002110">
    <property type="entry name" value="Ankyrin_rpt"/>
</dbReference>
<reference evidence="11 12" key="1">
    <citation type="journal article" date="2015" name="Sci. Rep.">
        <title>Genome of the facultative scuticociliatosis pathogen Pseudocohnilembus persalinus provides insight into its virulence through horizontal gene transfer.</title>
        <authorList>
            <person name="Xiong J."/>
            <person name="Wang G."/>
            <person name="Cheng J."/>
            <person name="Tian M."/>
            <person name="Pan X."/>
            <person name="Warren A."/>
            <person name="Jiang C."/>
            <person name="Yuan D."/>
            <person name="Miao W."/>
        </authorList>
    </citation>
    <scope>NUCLEOTIDE SEQUENCE [LARGE SCALE GENOMIC DNA]</scope>
    <source>
        <strain evidence="11">36N120E</strain>
    </source>
</reference>
<keyword evidence="8" id="KW-0808">Transferase</keyword>
<keyword evidence="6 8" id="KW-0472">Membrane</keyword>
<dbReference type="SUPFAM" id="SSF48403">
    <property type="entry name" value="Ankyrin repeat"/>
    <property type="match status" value="1"/>
</dbReference>
<feature type="transmembrane region" description="Helical" evidence="8">
    <location>
        <begin position="373"/>
        <end position="393"/>
    </location>
</feature>
<dbReference type="PANTHER" id="PTHR24161:SF85">
    <property type="entry name" value="PALMITOYLTRANSFERASE HIP14"/>
    <property type="match status" value="1"/>
</dbReference>
<dbReference type="GO" id="GO:0016020">
    <property type="term" value="C:membrane"/>
    <property type="evidence" value="ECO:0007669"/>
    <property type="project" value="UniProtKB-SubCell"/>
</dbReference>
<evidence type="ECO:0000256" key="3">
    <source>
        <dbReference type="ARBA" id="ARBA00022737"/>
    </source>
</evidence>
<dbReference type="InParanoid" id="A0A0V0QLD6"/>
<gene>
    <name evidence="11" type="ORF">PPERSA_10242</name>
</gene>
<dbReference type="OMA" id="FEMCFIN"/>
<feature type="domain" description="Palmitoyltransferase DHHC" evidence="10">
    <location>
        <begin position="419"/>
        <end position="464"/>
    </location>
</feature>
<evidence type="ECO:0000256" key="7">
    <source>
        <dbReference type="PROSITE-ProRule" id="PRU00023"/>
    </source>
</evidence>
<keyword evidence="8" id="KW-0012">Acyltransferase</keyword>
<keyword evidence="2 8" id="KW-0812">Transmembrane</keyword>